<keyword evidence="12" id="KW-1185">Reference proteome</keyword>
<evidence type="ECO:0000256" key="2">
    <source>
        <dbReference type="ARBA" id="ARBA00007793"/>
    </source>
</evidence>
<dbReference type="PANTHER" id="PTHR39730">
    <property type="entry name" value="ENDOGLUCANASE 1"/>
    <property type="match status" value="1"/>
</dbReference>
<dbReference type="PANTHER" id="PTHR39730:SF1">
    <property type="entry name" value="ENDOGLUCANASE 1"/>
    <property type="match status" value="1"/>
</dbReference>
<keyword evidence="5" id="KW-0136">Cellulose degradation</keyword>
<keyword evidence="7" id="KW-0326">Glycosidase</keyword>
<dbReference type="Proteomes" id="UP001652700">
    <property type="component" value="Unplaced"/>
</dbReference>
<evidence type="ECO:0000256" key="3">
    <source>
        <dbReference type="ARBA" id="ARBA00012601"/>
    </source>
</evidence>
<comment type="similarity">
    <text evidence="2">Belongs to the glycosyl hydrolase 45 (cellulase K) family.</text>
</comment>
<evidence type="ECO:0000256" key="6">
    <source>
        <dbReference type="ARBA" id="ARBA00023277"/>
    </source>
</evidence>
<dbReference type="GeneID" id="126892809"/>
<dbReference type="Pfam" id="PF02015">
    <property type="entry name" value="Glyco_hydro_45"/>
    <property type="match status" value="1"/>
</dbReference>
<evidence type="ECO:0000313" key="12">
    <source>
        <dbReference type="Proteomes" id="UP001652700"/>
    </source>
</evidence>
<feature type="chain" id="PRO_5047397462" description="cellulase" evidence="9">
    <location>
        <begin position="16"/>
        <end position="246"/>
    </location>
</feature>
<keyword evidence="6" id="KW-0119">Carbohydrate metabolism</keyword>
<accession>A0ABM5L7T4</accession>
<name>A0ABM5L7T4_DIAVI</name>
<evidence type="ECO:0000256" key="5">
    <source>
        <dbReference type="ARBA" id="ARBA00023001"/>
    </source>
</evidence>
<evidence type="ECO:0000256" key="7">
    <source>
        <dbReference type="ARBA" id="ARBA00023295"/>
    </source>
</evidence>
<keyword evidence="8" id="KW-0624">Polysaccharide degradation</keyword>
<dbReference type="InterPro" id="IPR036908">
    <property type="entry name" value="RlpA-like_sf"/>
</dbReference>
<dbReference type="EC" id="3.2.1.4" evidence="3"/>
<keyword evidence="9" id="KW-0732">Signal</keyword>
<evidence type="ECO:0000259" key="10">
    <source>
        <dbReference type="Pfam" id="PF02015"/>
    </source>
</evidence>
<feature type="domain" description="Glycosyl hydrolases family 45 active site" evidence="10">
    <location>
        <begin position="37"/>
        <end position="241"/>
    </location>
</feature>
<sequence>MKLLVAIAFLGYVAAGSFGRCPGPDIVPIPGGLSGDGITTTYWDCCAQTCAHRQNVKTDNGIPVQTCAIDGTTNITIDQNGIVSGCRVGGQAFACSNQQPYVVSDTLALGWSAASFTGGIDNSKCCSCFLLSFKDQLAGKQMLVQLVNSGTDLASNHFDLQIPGGGVGIWNHGCDAQWGAGENGWGRRYDGVSSLEECCLLPEVLQPGCRFRFQFMEGVYRPNVTFQEVQCPAELIAVTACGNLNY</sequence>
<feature type="signal peptide" evidence="9">
    <location>
        <begin position="1"/>
        <end position="15"/>
    </location>
</feature>
<evidence type="ECO:0000256" key="9">
    <source>
        <dbReference type="SAM" id="SignalP"/>
    </source>
</evidence>
<comment type="catalytic activity">
    <reaction evidence="1">
        <text>Endohydrolysis of (1-&gt;4)-beta-D-glucosidic linkages in cellulose, lichenin and cereal beta-D-glucans.</text>
        <dbReference type="EC" id="3.2.1.4"/>
    </reaction>
</comment>
<organism evidence="11 12">
    <name type="scientific">Diabrotica virgifera virgifera</name>
    <name type="common">western corn rootworm</name>
    <dbReference type="NCBI Taxonomy" id="50390"/>
    <lineage>
        <taxon>Eukaryota</taxon>
        <taxon>Metazoa</taxon>
        <taxon>Ecdysozoa</taxon>
        <taxon>Arthropoda</taxon>
        <taxon>Hexapoda</taxon>
        <taxon>Insecta</taxon>
        <taxon>Pterygota</taxon>
        <taxon>Neoptera</taxon>
        <taxon>Endopterygota</taxon>
        <taxon>Coleoptera</taxon>
        <taxon>Polyphaga</taxon>
        <taxon>Cucujiformia</taxon>
        <taxon>Chrysomeloidea</taxon>
        <taxon>Chrysomelidae</taxon>
        <taxon>Galerucinae</taxon>
        <taxon>Diabroticina</taxon>
        <taxon>Diabroticites</taxon>
        <taxon>Diabrotica</taxon>
    </lineage>
</organism>
<keyword evidence="4" id="KW-0378">Hydrolase</keyword>
<dbReference type="SUPFAM" id="SSF50685">
    <property type="entry name" value="Barwin-like endoglucanases"/>
    <property type="match status" value="1"/>
</dbReference>
<evidence type="ECO:0000313" key="11">
    <source>
        <dbReference type="EnsemblMetazoa" id="XP_050518501.1"/>
    </source>
</evidence>
<protein>
    <recommendedName>
        <fullName evidence="3">cellulase</fullName>
        <ecNumber evidence="3">3.2.1.4</ecNumber>
    </recommendedName>
</protein>
<dbReference type="InterPro" id="IPR052288">
    <property type="entry name" value="GH45_Enzymes"/>
</dbReference>
<evidence type="ECO:0000256" key="1">
    <source>
        <dbReference type="ARBA" id="ARBA00000966"/>
    </source>
</evidence>
<dbReference type="Gene3D" id="2.40.40.10">
    <property type="entry name" value="RlpA-like domain"/>
    <property type="match status" value="1"/>
</dbReference>
<evidence type="ECO:0000256" key="8">
    <source>
        <dbReference type="ARBA" id="ARBA00023326"/>
    </source>
</evidence>
<proteinExistence type="inferred from homology"/>
<evidence type="ECO:0000256" key="4">
    <source>
        <dbReference type="ARBA" id="ARBA00022801"/>
    </source>
</evidence>
<dbReference type="InterPro" id="IPR000334">
    <property type="entry name" value="Glyco_hydro_45"/>
</dbReference>
<reference evidence="11" key="1">
    <citation type="submission" date="2025-05" db="UniProtKB">
        <authorList>
            <consortium name="EnsemblMetazoa"/>
        </authorList>
    </citation>
    <scope>IDENTIFICATION</scope>
</reference>
<dbReference type="RefSeq" id="XP_050518501.1">
    <property type="nucleotide sequence ID" value="XM_050662544.1"/>
</dbReference>
<dbReference type="EnsemblMetazoa" id="XM_050662544.1">
    <property type="protein sequence ID" value="XP_050518501.1"/>
    <property type="gene ID" value="LOC126892809"/>
</dbReference>